<dbReference type="SUPFAM" id="SSF49482">
    <property type="entry name" value="Aromatic compound dioxygenase"/>
    <property type="match status" value="1"/>
</dbReference>
<comment type="cofactor">
    <cofactor evidence="1">
        <name>Fe(3+)</name>
        <dbReference type="ChEBI" id="CHEBI:29034"/>
    </cofactor>
</comment>
<dbReference type="GO" id="GO:0008199">
    <property type="term" value="F:ferric iron binding"/>
    <property type="evidence" value="ECO:0007669"/>
    <property type="project" value="InterPro"/>
</dbReference>
<keyword evidence="4 8" id="KW-0223">Dioxygenase</keyword>
<sequence>MPNARAQELVEGLQKTIFEFMREHKVTHDEYRVATDLLAETIQAGEQSLLYDIFFEAEVTDIANTGRDGSPEAIEGPFYLPGAPELEAPFMLTQRADEKGDVLLFMGRVTDTAGRPLADAEIDLWHADADGRYSNIDPSVPAWNLRGRFRTDAEGRYKVRTIVPQSYEIPKCGPTGRVLDALGRHCFRPAHLHVKIRHPDVGEMTSQIYFKGGRYLESDSANAVRDGLIAELIRHERDEDLAAHNLDKPYFDVTYNFVLPSGVLAVARAVA</sequence>
<dbReference type="PANTHER" id="PTHR33711:SF7">
    <property type="entry name" value="INTRADIOL RING-CLEAVAGE DIOXYGENASES DOMAIN-CONTAINING PROTEIN-RELATED"/>
    <property type="match status" value="1"/>
</dbReference>
<dbReference type="Pfam" id="PF00775">
    <property type="entry name" value="Dioxygenase_C"/>
    <property type="match status" value="1"/>
</dbReference>
<keyword evidence="6" id="KW-0408">Iron</keyword>
<comment type="caution">
    <text evidence="8">The sequence shown here is derived from an EMBL/GenBank/DDBJ whole genome shotgun (WGS) entry which is preliminary data.</text>
</comment>
<dbReference type="GO" id="GO:0009712">
    <property type="term" value="P:catechol-containing compound metabolic process"/>
    <property type="evidence" value="ECO:0007669"/>
    <property type="project" value="InterPro"/>
</dbReference>
<feature type="domain" description="Intradiol ring-cleavage dioxygenases" evidence="7">
    <location>
        <begin position="105"/>
        <end position="133"/>
    </location>
</feature>
<proteinExistence type="inferred from homology"/>
<dbReference type="PROSITE" id="PS00083">
    <property type="entry name" value="INTRADIOL_DIOXYGENAS"/>
    <property type="match status" value="1"/>
</dbReference>
<evidence type="ECO:0000259" key="7">
    <source>
        <dbReference type="PROSITE" id="PS00083"/>
    </source>
</evidence>
<dbReference type="Pfam" id="PF04444">
    <property type="entry name" value="Dioxygenase_N"/>
    <property type="match status" value="1"/>
</dbReference>
<gene>
    <name evidence="8" type="ORF">D3874_17725</name>
</gene>
<keyword evidence="5" id="KW-0560">Oxidoreductase</keyword>
<protein>
    <submittedName>
        <fullName evidence="8">Catechol 1,2-dioxygenase</fullName>
    </submittedName>
</protein>
<evidence type="ECO:0000313" key="9">
    <source>
        <dbReference type="Proteomes" id="UP000284605"/>
    </source>
</evidence>
<evidence type="ECO:0000256" key="5">
    <source>
        <dbReference type="ARBA" id="ARBA00023002"/>
    </source>
</evidence>
<comment type="similarity">
    <text evidence="2">Belongs to the intradiol ring-cleavage dioxygenase family.</text>
</comment>
<dbReference type="InterPro" id="IPR050770">
    <property type="entry name" value="Intradiol_RC_Dioxygenase"/>
</dbReference>
<evidence type="ECO:0000256" key="3">
    <source>
        <dbReference type="ARBA" id="ARBA00022723"/>
    </source>
</evidence>
<evidence type="ECO:0000256" key="1">
    <source>
        <dbReference type="ARBA" id="ARBA00001965"/>
    </source>
</evidence>
<dbReference type="InterPro" id="IPR015889">
    <property type="entry name" value="Intradiol_dOase_core"/>
</dbReference>
<evidence type="ECO:0000256" key="2">
    <source>
        <dbReference type="ARBA" id="ARBA00007825"/>
    </source>
</evidence>
<accession>A0A418WFA7</accession>
<dbReference type="RefSeq" id="WP_119779243.1">
    <property type="nucleotide sequence ID" value="NZ_QYUK01000011.1"/>
</dbReference>
<dbReference type="GO" id="GO:0018576">
    <property type="term" value="F:catechol 1,2-dioxygenase activity"/>
    <property type="evidence" value="ECO:0007669"/>
    <property type="project" value="InterPro"/>
</dbReference>
<dbReference type="EMBL" id="QYUK01000011">
    <property type="protein sequence ID" value="RJF88609.1"/>
    <property type="molecule type" value="Genomic_DNA"/>
</dbReference>
<dbReference type="InterPro" id="IPR007535">
    <property type="entry name" value="Catechol_dOase_N"/>
</dbReference>
<dbReference type="Gene3D" id="2.60.130.10">
    <property type="entry name" value="Aromatic compound dioxygenase"/>
    <property type="match status" value="1"/>
</dbReference>
<dbReference type="PANTHER" id="PTHR33711">
    <property type="entry name" value="DIOXYGENASE, PUTATIVE (AFU_ORTHOLOGUE AFUA_2G02910)-RELATED"/>
    <property type="match status" value="1"/>
</dbReference>
<dbReference type="Proteomes" id="UP000284605">
    <property type="component" value="Unassembled WGS sequence"/>
</dbReference>
<keyword evidence="3" id="KW-0479">Metal-binding</keyword>
<evidence type="ECO:0000256" key="6">
    <source>
        <dbReference type="ARBA" id="ARBA00023004"/>
    </source>
</evidence>
<evidence type="ECO:0000256" key="4">
    <source>
        <dbReference type="ARBA" id="ARBA00022964"/>
    </source>
</evidence>
<organism evidence="8 9">
    <name type="scientific">Oleomonas cavernae</name>
    <dbReference type="NCBI Taxonomy" id="2320859"/>
    <lineage>
        <taxon>Bacteria</taxon>
        <taxon>Pseudomonadati</taxon>
        <taxon>Pseudomonadota</taxon>
        <taxon>Alphaproteobacteria</taxon>
        <taxon>Acetobacterales</taxon>
        <taxon>Acetobacteraceae</taxon>
        <taxon>Oleomonas</taxon>
    </lineage>
</organism>
<dbReference type="OrthoDB" id="9800887at2"/>
<reference evidence="8 9" key="1">
    <citation type="submission" date="2018-09" db="EMBL/GenBank/DDBJ databases">
        <authorList>
            <person name="Zhu H."/>
        </authorList>
    </citation>
    <scope>NUCLEOTIDE SEQUENCE [LARGE SCALE GENOMIC DNA]</scope>
    <source>
        <strain evidence="8 9">K1W22B-8</strain>
    </source>
</reference>
<name>A0A418WFA7_9PROT</name>
<evidence type="ECO:0000313" key="8">
    <source>
        <dbReference type="EMBL" id="RJF88609.1"/>
    </source>
</evidence>
<dbReference type="InterPro" id="IPR000627">
    <property type="entry name" value="Intradiol_dOase_C"/>
</dbReference>
<keyword evidence="9" id="KW-1185">Reference proteome</keyword>
<dbReference type="AlphaFoldDB" id="A0A418WFA7"/>